<dbReference type="SUPFAM" id="SSF46689">
    <property type="entry name" value="Homeodomain-like"/>
    <property type="match status" value="1"/>
</dbReference>
<dbReference type="OrthoDB" id="2666928at2"/>
<evidence type="ECO:0000256" key="3">
    <source>
        <dbReference type="ARBA" id="ARBA00023163"/>
    </source>
</evidence>
<dbReference type="EMBL" id="JBJXVJ010000003">
    <property type="protein sequence ID" value="MFN1218182.1"/>
    <property type="molecule type" value="Genomic_DNA"/>
</dbReference>
<evidence type="ECO:0000313" key="6">
    <source>
        <dbReference type="EMBL" id="MFN1218182.1"/>
    </source>
</evidence>
<dbReference type="Proteomes" id="UP001634154">
    <property type="component" value="Unassembled WGS sequence"/>
</dbReference>
<keyword evidence="1" id="KW-0805">Transcription regulation</keyword>
<protein>
    <submittedName>
        <fullName evidence="5">AraC family transcriptional regulator</fullName>
    </submittedName>
    <submittedName>
        <fullName evidence="6">Helix-turn-helix domain-containing protein</fullName>
    </submittedName>
</protein>
<comment type="caution">
    <text evidence="5">The sequence shown here is derived from an EMBL/GenBank/DDBJ whole genome shotgun (WGS) entry which is preliminary data.</text>
</comment>
<evidence type="ECO:0000256" key="2">
    <source>
        <dbReference type="ARBA" id="ARBA00023125"/>
    </source>
</evidence>
<dbReference type="RefSeq" id="WP_062652135.1">
    <property type="nucleotide sequence ID" value="NZ_JBJXVJ010000003.1"/>
</dbReference>
<dbReference type="Gene3D" id="1.10.10.60">
    <property type="entry name" value="Homeodomain-like"/>
    <property type="match status" value="1"/>
</dbReference>
<name>A0A135WFJ7_9FLAO</name>
<dbReference type="EMBL" id="LPUR01000011">
    <property type="protein sequence ID" value="KXH83681.1"/>
    <property type="molecule type" value="Genomic_DNA"/>
</dbReference>
<dbReference type="InterPro" id="IPR020449">
    <property type="entry name" value="Tscrpt_reg_AraC-type_HTH"/>
</dbReference>
<dbReference type="InterPro" id="IPR009057">
    <property type="entry name" value="Homeodomain-like_sf"/>
</dbReference>
<keyword evidence="3" id="KW-0804">Transcription</keyword>
<feature type="domain" description="HTH araC/xylS-type" evidence="4">
    <location>
        <begin position="167"/>
        <end position="265"/>
    </location>
</feature>
<dbReference type="InterPro" id="IPR018060">
    <property type="entry name" value="HTH_AraC"/>
</dbReference>
<gene>
    <name evidence="6" type="ORF">ACKW6Q_14520</name>
    <name evidence="5" type="ORF">AU378_12575</name>
</gene>
<keyword evidence="8" id="KW-1185">Reference proteome</keyword>
<dbReference type="PANTHER" id="PTHR43280:SF32">
    <property type="entry name" value="TRANSCRIPTIONAL REGULATORY PROTEIN"/>
    <property type="match status" value="1"/>
</dbReference>
<dbReference type="PANTHER" id="PTHR43280">
    <property type="entry name" value="ARAC-FAMILY TRANSCRIPTIONAL REGULATOR"/>
    <property type="match status" value="1"/>
</dbReference>
<dbReference type="PROSITE" id="PS01124">
    <property type="entry name" value="HTH_ARAC_FAMILY_2"/>
    <property type="match status" value="1"/>
</dbReference>
<dbReference type="GO" id="GO:0043565">
    <property type="term" value="F:sequence-specific DNA binding"/>
    <property type="evidence" value="ECO:0007669"/>
    <property type="project" value="InterPro"/>
</dbReference>
<dbReference type="AlphaFoldDB" id="A0A135WFJ7"/>
<dbReference type="GO" id="GO:0003700">
    <property type="term" value="F:DNA-binding transcription factor activity"/>
    <property type="evidence" value="ECO:0007669"/>
    <property type="project" value="InterPro"/>
</dbReference>
<dbReference type="Proteomes" id="UP000070513">
    <property type="component" value="Unassembled WGS sequence"/>
</dbReference>
<reference evidence="5 7" key="3">
    <citation type="journal article" date="2016" name="Genome Announc.">
        <title>Draft Genome Sequence of a Biocontrol Rhizobacterium, Chryseobacterium kwangjuense Strain KJ1R5, Isolated from Pepper (Capsicum annuum).</title>
        <authorList>
            <person name="Jeong J.J."/>
            <person name="Park H."/>
            <person name="Park B.H."/>
            <person name="Mannaa M."/>
            <person name="Sang M.K."/>
            <person name="Choi I.G."/>
            <person name="Kim K.D."/>
        </authorList>
    </citation>
    <scope>NUCLEOTIDE SEQUENCE [LARGE SCALE GENOMIC DNA]</scope>
    <source>
        <strain evidence="5 7">KJ1R5</strain>
    </source>
</reference>
<keyword evidence="2" id="KW-0238">DNA-binding</keyword>
<proteinExistence type="predicted"/>
<sequence length="276" mass="31781">MSVQIQSHHASGFPPDFNTENYCVILLKGSGVFSVDQINYFYDGFTVLFLTPYQKLKLAPDTDNEIFLLFFHGDYYCIEYHKEEVACNGLLFNNIYLNPGIPLSEDNYIYILSILNHIQHELSEKHLFSESIIKTYIQLILAICSKEKSESIDGQLSGARIPNKNAAEFQKLLEIHFKEEKELSFYSGKLNITNNTLSKAVKKEFNKTPSQLINERITLEAKKLLHLTYRSVKEVASELGFDDEFYFSRYFKKSVGCSPKKYREKVGISIVAKMSM</sequence>
<evidence type="ECO:0000313" key="7">
    <source>
        <dbReference type="Proteomes" id="UP000070513"/>
    </source>
</evidence>
<reference evidence="6 8" key="4">
    <citation type="submission" date="2024-12" db="EMBL/GenBank/DDBJ databases">
        <title>Draft genome sequence of Chryseobacterium kwangjuense AG447.</title>
        <authorList>
            <person name="Cheptsov V.S."/>
            <person name="Belov A."/>
            <person name="Zavarzina A.G."/>
        </authorList>
    </citation>
    <scope>NUCLEOTIDE SEQUENCE [LARGE SCALE GENOMIC DNA]</scope>
    <source>
        <strain evidence="6 8">AG447</strain>
    </source>
</reference>
<evidence type="ECO:0000256" key="1">
    <source>
        <dbReference type="ARBA" id="ARBA00023015"/>
    </source>
</evidence>
<evidence type="ECO:0000259" key="4">
    <source>
        <dbReference type="PROSITE" id="PS01124"/>
    </source>
</evidence>
<evidence type="ECO:0000313" key="5">
    <source>
        <dbReference type="EMBL" id="KXH83681.1"/>
    </source>
</evidence>
<evidence type="ECO:0000313" key="8">
    <source>
        <dbReference type="Proteomes" id="UP001634154"/>
    </source>
</evidence>
<accession>A0A135WFJ7</accession>
<dbReference type="Pfam" id="PF12833">
    <property type="entry name" value="HTH_18"/>
    <property type="match status" value="1"/>
</dbReference>
<dbReference type="PRINTS" id="PR00032">
    <property type="entry name" value="HTHARAC"/>
</dbReference>
<reference evidence="7" key="1">
    <citation type="submission" date="2015-12" db="EMBL/GenBank/DDBJ databases">
        <title>Genome sequence of a biocontrol rhizobacterium Chryseobacterium kwangjuense strain KJ1R5 isolated from pepper (Capsicum annuum L.).</title>
        <authorList>
            <person name="Jeong J.-J."/>
            <person name="Park H."/>
            <person name="Mannaa M."/>
            <person name="Sang M.K."/>
            <person name="Choi I.-G."/>
            <person name="Kim K.D."/>
        </authorList>
    </citation>
    <scope>NUCLEOTIDE SEQUENCE [LARGE SCALE GENOMIC DNA]</scope>
    <source>
        <strain evidence="7">KJ1R5</strain>
    </source>
</reference>
<dbReference type="SMART" id="SM00342">
    <property type="entry name" value="HTH_ARAC"/>
    <property type="match status" value="1"/>
</dbReference>
<organism evidence="5 7">
    <name type="scientific">Chryseobacterium kwangjuense</name>
    <dbReference type="NCBI Taxonomy" id="267125"/>
    <lineage>
        <taxon>Bacteria</taxon>
        <taxon>Pseudomonadati</taxon>
        <taxon>Bacteroidota</taxon>
        <taxon>Flavobacteriia</taxon>
        <taxon>Flavobacteriales</taxon>
        <taxon>Weeksellaceae</taxon>
        <taxon>Chryseobacterium group</taxon>
        <taxon>Chryseobacterium</taxon>
    </lineage>
</organism>
<reference evidence="5" key="2">
    <citation type="submission" date="2015-12" db="EMBL/GenBank/DDBJ databases">
        <authorList>
            <person name="Shamseldin A."/>
            <person name="Moawad H."/>
            <person name="Abd El-Rahim W.M."/>
            <person name="Sadowsky M.J."/>
        </authorList>
    </citation>
    <scope>NUCLEOTIDE SEQUENCE</scope>
    <source>
        <strain evidence="5">KJ1R5</strain>
    </source>
</reference>